<accession>A0ABS6JC06</accession>
<dbReference type="Proteomes" id="UP000784880">
    <property type="component" value="Unassembled WGS sequence"/>
</dbReference>
<protein>
    <submittedName>
        <fullName evidence="1">STAS/SEC14 domain-containing protein</fullName>
    </submittedName>
</protein>
<name>A0ABS6JC06_9BACI</name>
<comment type="caution">
    <text evidence="1">The sequence shown here is derived from an EMBL/GenBank/DDBJ whole genome shotgun (WGS) entry which is preliminary data.</text>
</comment>
<sequence length="116" mass="13759">MIALKTNQLDDVIEVEVNGKITAQEIKEFEDYFQMKKADNEKVKLLLVIRDVRYSLQGVLEDLKFDMNHWRSFKKIAVVSEKKWIEIGMKMADYLPGVKVEHFHMEEQEKAKAWLE</sequence>
<reference evidence="1 2" key="1">
    <citation type="submission" date="2021-06" db="EMBL/GenBank/DDBJ databases">
        <title>Bacillus sp. RD4P76, an endophyte from a halophyte.</title>
        <authorList>
            <person name="Sun J.-Q."/>
        </authorList>
    </citation>
    <scope>NUCLEOTIDE SEQUENCE [LARGE SCALE GENOMIC DNA]</scope>
    <source>
        <strain evidence="1 2">CGMCC 1.15917</strain>
    </source>
</reference>
<evidence type="ECO:0000313" key="1">
    <source>
        <dbReference type="EMBL" id="MBU9711212.1"/>
    </source>
</evidence>
<dbReference type="EMBL" id="JAHQCS010000063">
    <property type="protein sequence ID" value="MBU9711212.1"/>
    <property type="molecule type" value="Genomic_DNA"/>
</dbReference>
<dbReference type="InterPro" id="IPR021866">
    <property type="entry name" value="SpoIIAA-like"/>
</dbReference>
<evidence type="ECO:0000313" key="2">
    <source>
        <dbReference type="Proteomes" id="UP000784880"/>
    </source>
</evidence>
<keyword evidence="2" id="KW-1185">Reference proteome</keyword>
<dbReference type="RefSeq" id="WP_217065095.1">
    <property type="nucleotide sequence ID" value="NZ_JAHQCS010000063.1"/>
</dbReference>
<dbReference type="Pfam" id="PF11964">
    <property type="entry name" value="SpoIIAA-like"/>
    <property type="match status" value="1"/>
</dbReference>
<gene>
    <name evidence="1" type="ORF">KS419_05670</name>
</gene>
<proteinExistence type="predicted"/>
<organism evidence="1 2">
    <name type="scientific">Evansella tamaricis</name>
    <dbReference type="NCBI Taxonomy" id="2069301"/>
    <lineage>
        <taxon>Bacteria</taxon>
        <taxon>Bacillati</taxon>
        <taxon>Bacillota</taxon>
        <taxon>Bacilli</taxon>
        <taxon>Bacillales</taxon>
        <taxon>Bacillaceae</taxon>
        <taxon>Evansella</taxon>
    </lineage>
</organism>